<gene>
    <name evidence="6" type="ORF">FPZ54_06550</name>
</gene>
<evidence type="ECO:0000259" key="5">
    <source>
        <dbReference type="Pfam" id="PF05433"/>
    </source>
</evidence>
<reference evidence="6 7" key="1">
    <citation type="submission" date="2019-07" db="EMBL/GenBank/DDBJ databases">
        <title>Sphingomonas alkalisoli sp. nov., isolated from rhizosphere soil of Suaedae salsa.</title>
        <authorList>
            <person name="Zhang H."/>
            <person name="Xu L."/>
            <person name="Zhang J.-X."/>
            <person name="Sun J.-Q."/>
        </authorList>
    </citation>
    <scope>NUCLEOTIDE SEQUENCE [LARGE SCALE GENOMIC DNA]</scope>
    <source>
        <strain evidence="6 7">XS-10</strain>
    </source>
</reference>
<name>A0A518RL18_9SPHN</name>
<dbReference type="GO" id="GO:0009279">
    <property type="term" value="C:cell outer membrane"/>
    <property type="evidence" value="ECO:0007669"/>
    <property type="project" value="UniProtKB-SubCell"/>
</dbReference>
<organism evidence="6 7">
    <name type="scientific">Sphingomonas suaedae</name>
    <dbReference type="NCBI Taxonomy" id="2599297"/>
    <lineage>
        <taxon>Bacteria</taxon>
        <taxon>Pseudomonadati</taxon>
        <taxon>Pseudomonadota</taxon>
        <taxon>Alphaproteobacteria</taxon>
        <taxon>Sphingomonadales</taxon>
        <taxon>Sphingomonadaceae</taxon>
        <taxon>Sphingomonas</taxon>
    </lineage>
</organism>
<comment type="subcellular location">
    <subcellularLocation>
        <location evidence="1">Cell outer membrane</location>
        <topology evidence="1">Lipid-anchor</topology>
    </subcellularLocation>
</comment>
<evidence type="ECO:0000256" key="2">
    <source>
        <dbReference type="ARBA" id="ARBA00008681"/>
    </source>
</evidence>
<evidence type="ECO:0000313" key="6">
    <source>
        <dbReference type="EMBL" id="QDX28143.1"/>
    </source>
</evidence>
<dbReference type="PROSITE" id="PS51257">
    <property type="entry name" value="PROKAR_LIPOPROTEIN"/>
    <property type="match status" value="1"/>
</dbReference>
<evidence type="ECO:0000256" key="3">
    <source>
        <dbReference type="ARBA" id="ARBA00015281"/>
    </source>
</evidence>
<dbReference type="Pfam" id="PF05433">
    <property type="entry name" value="Rick_17kDa_Anti"/>
    <property type="match status" value="1"/>
</dbReference>
<dbReference type="AlphaFoldDB" id="A0A518RL18"/>
<dbReference type="KEGG" id="ssua:FPZ54_06550"/>
<dbReference type="Proteomes" id="UP000318055">
    <property type="component" value="Chromosome"/>
</dbReference>
<evidence type="ECO:0000256" key="1">
    <source>
        <dbReference type="ARBA" id="ARBA00004459"/>
    </source>
</evidence>
<comment type="similarity">
    <text evidence="2">Belongs to the rickettsiale 17 kDa surface antigen family.</text>
</comment>
<dbReference type="EMBL" id="CP042239">
    <property type="protein sequence ID" value="QDX28143.1"/>
    <property type="molecule type" value="Genomic_DNA"/>
</dbReference>
<feature type="domain" description="Glycine zipper 2TM" evidence="5">
    <location>
        <begin position="76"/>
        <end position="115"/>
    </location>
</feature>
<evidence type="ECO:0000256" key="4">
    <source>
        <dbReference type="ARBA" id="ARBA00023288"/>
    </source>
</evidence>
<accession>A0A518RL18</accession>
<dbReference type="InterPro" id="IPR008816">
    <property type="entry name" value="Gly_zipper_2TM_dom"/>
</dbReference>
<evidence type="ECO:0000313" key="7">
    <source>
        <dbReference type="Proteomes" id="UP000318055"/>
    </source>
</evidence>
<proteinExistence type="inferred from homology"/>
<keyword evidence="4" id="KW-0449">Lipoprotein</keyword>
<protein>
    <recommendedName>
        <fullName evidence="3">17 kDa surface antigen</fullName>
    </recommendedName>
</protein>
<keyword evidence="7" id="KW-1185">Reference proteome</keyword>
<sequence>MKTGAIALSAAAMAMTGACTGYGADRPGYASGGDYWDAPRYYRDGNYQERRLGRGDRVYVGRDGRYYCKRSDGTAGLIIGGLAGGVLGNIIAPGGSKTLGTVIGAAGGAVVGSQVDKGEVRCR</sequence>